<sequence length="257" mass="28587">MRRAALLLALLTASSVSAQPRPGQTALLPYVTLQAPGYAVRAEVRPALVYPESGPNAGPYWYLSPAQVRVILDPPGPRWASAYPADMPPFFVTVTPVQNWLTLARGEGTKKLIAEQVDRLRSLGKATVDLRVMRDRWPGLPYLPLINAAQAVTGAARQMKTTHLQGVRYLAIYAQETSVEYPRRAVFYTFQGLTHDGQHVVSVRLPHAPASFPVEVSRRPLAPRAWLRYRDQARARLDAEHAKLAALDQLVQSIRIR</sequence>
<keyword evidence="3" id="KW-1185">Reference proteome</keyword>
<dbReference type="Proteomes" id="UP000484842">
    <property type="component" value="Unassembled WGS sequence"/>
</dbReference>
<keyword evidence="1" id="KW-0732">Signal</keyword>
<comment type="caution">
    <text evidence="2">The sequence shown here is derived from an EMBL/GenBank/DDBJ whole genome shotgun (WGS) entry which is preliminary data.</text>
</comment>
<gene>
    <name evidence="2" type="ORF">F8S09_15175</name>
</gene>
<name>A0A7X1NYA8_9DEIO</name>
<evidence type="ECO:0000313" key="2">
    <source>
        <dbReference type="EMBL" id="MPY68000.1"/>
    </source>
</evidence>
<dbReference type="EMBL" id="WBSL01000013">
    <property type="protein sequence ID" value="MPY68000.1"/>
    <property type="molecule type" value="Genomic_DNA"/>
</dbReference>
<dbReference type="AlphaFoldDB" id="A0A7X1NYA8"/>
<dbReference type="RefSeq" id="WP_152872311.1">
    <property type="nucleotide sequence ID" value="NZ_WBSL01000013.1"/>
</dbReference>
<reference evidence="2 3" key="1">
    <citation type="submission" date="2019-10" db="EMBL/GenBank/DDBJ databases">
        <title>Deinococcus sp. isolated from soil.</title>
        <authorList>
            <person name="Li Y."/>
            <person name="Wang J."/>
        </authorList>
    </citation>
    <scope>NUCLEOTIDE SEQUENCE [LARGE SCALE GENOMIC DNA]</scope>
    <source>
        <strain evidence="2 3">SDU3-2</strain>
    </source>
</reference>
<feature type="chain" id="PRO_5030542314" description="DUF3313 domain-containing protein" evidence="1">
    <location>
        <begin position="19"/>
        <end position="257"/>
    </location>
</feature>
<protein>
    <recommendedName>
        <fullName evidence="4">DUF3313 domain-containing protein</fullName>
    </recommendedName>
</protein>
<proteinExistence type="predicted"/>
<feature type="signal peptide" evidence="1">
    <location>
        <begin position="1"/>
        <end position="18"/>
    </location>
</feature>
<accession>A0A7X1NYA8</accession>
<organism evidence="2 3">
    <name type="scientific">Deinococcus terrestris</name>
    <dbReference type="NCBI Taxonomy" id="2651870"/>
    <lineage>
        <taxon>Bacteria</taxon>
        <taxon>Thermotogati</taxon>
        <taxon>Deinococcota</taxon>
        <taxon>Deinococci</taxon>
        <taxon>Deinococcales</taxon>
        <taxon>Deinococcaceae</taxon>
        <taxon>Deinococcus</taxon>
    </lineage>
</organism>
<evidence type="ECO:0000256" key="1">
    <source>
        <dbReference type="SAM" id="SignalP"/>
    </source>
</evidence>
<evidence type="ECO:0008006" key="4">
    <source>
        <dbReference type="Google" id="ProtNLM"/>
    </source>
</evidence>
<evidence type="ECO:0000313" key="3">
    <source>
        <dbReference type="Proteomes" id="UP000484842"/>
    </source>
</evidence>